<dbReference type="Proteomes" id="UP000185221">
    <property type="component" value="Unassembled WGS sequence"/>
</dbReference>
<dbReference type="STRING" id="226505.SAMN05444394_1651"/>
<dbReference type="GO" id="GO:0005829">
    <property type="term" value="C:cytosol"/>
    <property type="evidence" value="ECO:0007669"/>
    <property type="project" value="TreeGrafter"/>
</dbReference>
<feature type="domain" description="Glutamyl/glutaminyl-tRNA synthetase class Ib catalytic" evidence="8">
    <location>
        <begin position="174"/>
        <end position="276"/>
    </location>
</feature>
<dbReference type="PRINTS" id="PR00987">
    <property type="entry name" value="TRNASYNTHGLU"/>
</dbReference>
<proteinExistence type="inferred from homology"/>
<organism evidence="9 10">
    <name type="scientific">Algoriphagus halophilus</name>
    <dbReference type="NCBI Taxonomy" id="226505"/>
    <lineage>
        <taxon>Bacteria</taxon>
        <taxon>Pseudomonadati</taxon>
        <taxon>Bacteroidota</taxon>
        <taxon>Cytophagia</taxon>
        <taxon>Cytophagales</taxon>
        <taxon>Cyclobacteriaceae</taxon>
        <taxon>Algoriphagus</taxon>
    </lineage>
</organism>
<keyword evidence="5 7" id="KW-0067">ATP-binding</keyword>
<dbReference type="GO" id="GO:0004818">
    <property type="term" value="F:glutamate-tRNA ligase activity"/>
    <property type="evidence" value="ECO:0007669"/>
    <property type="project" value="TreeGrafter"/>
</dbReference>
<dbReference type="InterPro" id="IPR000924">
    <property type="entry name" value="Glu/Gln-tRNA-synth"/>
</dbReference>
<sequence>MHTKLTRLAPTPSGFLHLGNLYSFLITKALSEKHGSKVLLRIDDLDRDRYRQEYVQDIFDTLDFMEISYDIGPKNLKEFESDWSQIHRMNSYLDALETLRNQKVLFACDCTRKRIQQLDSSGYYLGYCLDRRIPLDKMDTAWRYNTFNTDFIKIKEYPNLEGTYTLPEDGAFFMVRKKDRLPAYQLTSVVDDIHFGVDFIIRGKDLLSSSLDQKVLAESLGNNSFNEITFFHHSLIKGPKNVKLSKSEGATSIQYLRKEGKKPSDLYRILGELMKTASPLSNFEDFKKSLGIME</sequence>
<dbReference type="InterPro" id="IPR014729">
    <property type="entry name" value="Rossmann-like_a/b/a_fold"/>
</dbReference>
<keyword evidence="7" id="KW-0648">Protein biosynthesis</keyword>
<evidence type="ECO:0000256" key="7">
    <source>
        <dbReference type="RuleBase" id="RU363037"/>
    </source>
</evidence>
<comment type="similarity">
    <text evidence="7">Belongs to the class-I aminoacyl-tRNA synthetase family.</text>
</comment>
<evidence type="ECO:0000256" key="6">
    <source>
        <dbReference type="ARBA" id="ARBA00023146"/>
    </source>
</evidence>
<dbReference type="InterPro" id="IPR020058">
    <property type="entry name" value="Glu/Gln-tRNA-synth_Ib_cat-dom"/>
</dbReference>
<dbReference type="SUPFAM" id="SSF52374">
    <property type="entry name" value="Nucleotidylyl transferase"/>
    <property type="match status" value="1"/>
</dbReference>
<evidence type="ECO:0000313" key="10">
    <source>
        <dbReference type="Proteomes" id="UP000185221"/>
    </source>
</evidence>
<evidence type="ECO:0000256" key="5">
    <source>
        <dbReference type="ARBA" id="ARBA00022840"/>
    </source>
</evidence>
<evidence type="ECO:0000256" key="2">
    <source>
        <dbReference type="ARBA" id="ARBA00022723"/>
    </source>
</evidence>
<dbReference type="EMBL" id="FSRC01000001">
    <property type="protein sequence ID" value="SIN77260.1"/>
    <property type="molecule type" value="Genomic_DNA"/>
</dbReference>
<dbReference type="GO" id="GO:0005524">
    <property type="term" value="F:ATP binding"/>
    <property type="evidence" value="ECO:0007669"/>
    <property type="project" value="UniProtKB-KW"/>
</dbReference>
<dbReference type="Pfam" id="PF00749">
    <property type="entry name" value="tRNA-synt_1c"/>
    <property type="match status" value="2"/>
</dbReference>
<keyword evidence="1 7" id="KW-0436">Ligase</keyword>
<evidence type="ECO:0000256" key="1">
    <source>
        <dbReference type="ARBA" id="ARBA00022598"/>
    </source>
</evidence>
<keyword evidence="4" id="KW-0862">Zinc</keyword>
<dbReference type="Gene3D" id="3.40.50.620">
    <property type="entry name" value="HUPs"/>
    <property type="match status" value="1"/>
</dbReference>
<dbReference type="PANTHER" id="PTHR43311">
    <property type="entry name" value="GLUTAMATE--TRNA LIGASE"/>
    <property type="match status" value="1"/>
</dbReference>
<accession>A0A1N6E2J1</accession>
<dbReference type="OrthoDB" id="9807503at2"/>
<dbReference type="GO" id="GO:0006424">
    <property type="term" value="P:glutamyl-tRNA aminoacylation"/>
    <property type="evidence" value="ECO:0007669"/>
    <property type="project" value="TreeGrafter"/>
</dbReference>
<feature type="domain" description="Glutamyl/glutaminyl-tRNA synthetase class Ib catalytic" evidence="8">
    <location>
        <begin position="6"/>
        <end position="118"/>
    </location>
</feature>
<protein>
    <submittedName>
        <fullName evidence="9">Glutamyl-tRNA synthetase</fullName>
    </submittedName>
</protein>
<evidence type="ECO:0000313" key="9">
    <source>
        <dbReference type="EMBL" id="SIN77260.1"/>
    </source>
</evidence>
<evidence type="ECO:0000256" key="3">
    <source>
        <dbReference type="ARBA" id="ARBA00022741"/>
    </source>
</evidence>
<keyword evidence="2" id="KW-0479">Metal-binding</keyword>
<keyword evidence="3 7" id="KW-0547">Nucleotide-binding</keyword>
<name>A0A1N6E2J1_9BACT</name>
<dbReference type="RefSeq" id="WP_074224358.1">
    <property type="nucleotide sequence ID" value="NZ_FSRC01000001.1"/>
</dbReference>
<gene>
    <name evidence="9" type="ORF">SAMN05444394_1651</name>
</gene>
<keyword evidence="10" id="KW-1185">Reference proteome</keyword>
<evidence type="ECO:0000259" key="8">
    <source>
        <dbReference type="Pfam" id="PF00749"/>
    </source>
</evidence>
<evidence type="ECO:0000256" key="4">
    <source>
        <dbReference type="ARBA" id="ARBA00022833"/>
    </source>
</evidence>
<dbReference type="InterPro" id="IPR001412">
    <property type="entry name" value="aa-tRNA-synth_I_CS"/>
</dbReference>
<dbReference type="InterPro" id="IPR049940">
    <property type="entry name" value="GluQ/Sye"/>
</dbReference>
<dbReference type="PROSITE" id="PS00178">
    <property type="entry name" value="AA_TRNA_LIGASE_I"/>
    <property type="match status" value="1"/>
</dbReference>
<dbReference type="AlphaFoldDB" id="A0A1N6E2J1"/>
<reference evidence="10" key="1">
    <citation type="submission" date="2016-11" db="EMBL/GenBank/DDBJ databases">
        <authorList>
            <person name="Varghese N."/>
            <person name="Submissions S."/>
        </authorList>
    </citation>
    <scope>NUCLEOTIDE SEQUENCE [LARGE SCALE GENOMIC DNA]</scope>
    <source>
        <strain evidence="10">DSM 15292</strain>
    </source>
</reference>
<dbReference type="PANTHER" id="PTHR43311:SF1">
    <property type="entry name" value="GLUTAMYL-Q TRNA(ASP) SYNTHETASE"/>
    <property type="match status" value="1"/>
</dbReference>
<keyword evidence="6 7" id="KW-0030">Aminoacyl-tRNA synthetase</keyword>